<gene>
    <name evidence="1" type="ORF">SAMN02746062_01247</name>
</gene>
<evidence type="ECO:0000313" key="1">
    <source>
        <dbReference type="EMBL" id="SOD68397.1"/>
    </source>
</evidence>
<reference evidence="1 2" key="1">
    <citation type="submission" date="2017-09" db="EMBL/GenBank/DDBJ databases">
        <authorList>
            <person name="Ehlers B."/>
            <person name="Leendertz F.H."/>
        </authorList>
    </citation>
    <scope>NUCLEOTIDE SEQUENCE [LARGE SCALE GENOMIC DNA]</scope>
    <source>
        <strain evidence="1 2">DSM 16848</strain>
    </source>
</reference>
<dbReference type="AlphaFoldDB" id="A0A286EBU0"/>
<proteinExistence type="predicted"/>
<dbReference type="EMBL" id="OCNF01000008">
    <property type="protein sequence ID" value="SOD68397.1"/>
    <property type="molecule type" value="Genomic_DNA"/>
</dbReference>
<name>A0A286EBU0_9NEIS</name>
<evidence type="ECO:0000313" key="2">
    <source>
        <dbReference type="Proteomes" id="UP000219669"/>
    </source>
</evidence>
<protein>
    <submittedName>
        <fullName evidence="1">Uncharacterized protein</fullName>
    </submittedName>
</protein>
<keyword evidence="2" id="KW-1185">Reference proteome</keyword>
<dbReference type="Proteomes" id="UP000219669">
    <property type="component" value="Unassembled WGS sequence"/>
</dbReference>
<sequence length="72" mass="8656">MEFETSLISKLRQEIENIMPIDEKLLQRPDQVQKLERYYSLNLTHQTNIETDIKITCTPQMNEQKEKLNHQP</sequence>
<accession>A0A286EBU0</accession>
<organism evidence="1 2">
    <name type="scientific">Alysiella filiformis DSM 16848</name>
    <dbReference type="NCBI Taxonomy" id="1120981"/>
    <lineage>
        <taxon>Bacteria</taxon>
        <taxon>Pseudomonadati</taxon>
        <taxon>Pseudomonadota</taxon>
        <taxon>Betaproteobacteria</taxon>
        <taxon>Neisseriales</taxon>
        <taxon>Neisseriaceae</taxon>
        <taxon>Alysiella</taxon>
    </lineage>
</organism>